<accession>A0A0S6U304</accession>
<feature type="domain" description="VOC" evidence="1">
    <location>
        <begin position="4"/>
        <end position="53"/>
    </location>
</feature>
<dbReference type="PROSITE" id="PS51819">
    <property type="entry name" value="VOC"/>
    <property type="match status" value="1"/>
</dbReference>
<dbReference type="EMBL" id="DF384213">
    <property type="protein sequence ID" value="GAE02766.1"/>
    <property type="molecule type" value="Genomic_DNA"/>
</dbReference>
<dbReference type="Gene3D" id="3.10.180.10">
    <property type="entry name" value="2,3-Dihydroxybiphenyl 1,2-Dioxygenase, domain 1"/>
    <property type="match status" value="1"/>
</dbReference>
<evidence type="ECO:0000259" key="1">
    <source>
        <dbReference type="PROSITE" id="PS51819"/>
    </source>
</evidence>
<dbReference type="InterPro" id="IPR037523">
    <property type="entry name" value="VOC_core"/>
</dbReference>
<protein>
    <submittedName>
        <fullName evidence="2">Fosfomycin resistance protein</fullName>
    </submittedName>
</protein>
<dbReference type="AlphaFoldDB" id="A0A0S6U304"/>
<dbReference type="Proteomes" id="UP000054164">
    <property type="component" value="Unassembled WGS sequence"/>
</dbReference>
<dbReference type="InterPro" id="IPR029068">
    <property type="entry name" value="Glyas_Bleomycin-R_OHBP_Dase"/>
</dbReference>
<dbReference type="RefSeq" id="WP_242831655.1">
    <property type="nucleotide sequence ID" value="NZ_DF384213.1"/>
</dbReference>
<evidence type="ECO:0000313" key="2">
    <source>
        <dbReference type="EMBL" id="GAE02766.1"/>
    </source>
</evidence>
<name>A0A0S6U304_CLOBO</name>
<dbReference type="SUPFAM" id="SSF54593">
    <property type="entry name" value="Glyoxalase/Bleomycin resistance protein/Dihydroxybiphenyl dioxygenase"/>
    <property type="match status" value="1"/>
</dbReference>
<organism evidence="2">
    <name type="scientific">Clostridium botulinum B str. Osaka05</name>
    <dbReference type="NCBI Taxonomy" id="1407017"/>
    <lineage>
        <taxon>Bacteria</taxon>
        <taxon>Bacillati</taxon>
        <taxon>Bacillota</taxon>
        <taxon>Clostridia</taxon>
        <taxon>Eubacteriales</taxon>
        <taxon>Clostridiaceae</taxon>
        <taxon>Clostridium</taxon>
    </lineage>
</organism>
<reference evidence="2" key="1">
    <citation type="submission" date="2013-10" db="EMBL/GenBank/DDBJ databases">
        <title>Draft genome sequence of Clostridium botulinum type B strain Osaka05.</title>
        <authorList>
            <person name="Sakaguchi Y."/>
            <person name="Hosomi K."/>
            <person name="Uchiyama J."/>
            <person name="Ogura Y."/>
            <person name="Sakaguchi M."/>
            <person name="Kohda T."/>
            <person name="Mukamoto M."/>
            <person name="Misawa N."/>
            <person name="Matsuzaki S."/>
            <person name="Hayashi T."/>
            <person name="Kozaki S."/>
        </authorList>
    </citation>
    <scope>NUCLEOTIDE SEQUENCE</scope>
    <source>
        <strain evidence="2">Osaka05</strain>
    </source>
</reference>
<gene>
    <name evidence="2" type="ORF">CBO05C_2456</name>
</gene>
<proteinExistence type="predicted"/>
<dbReference type="HOGENOM" id="CLU_3060087_0_0_9"/>
<sequence>MIESISHITFVVKNLDKTTQLFKELFNAKEVYYSSEKNIIYFTNKGKSFLTFL</sequence>